<protein>
    <submittedName>
        <fullName evidence="2">Uncharacterized protein</fullName>
    </submittedName>
</protein>
<keyword evidence="3" id="KW-1185">Reference proteome</keyword>
<evidence type="ECO:0000313" key="3">
    <source>
        <dbReference type="Proteomes" id="UP000297295"/>
    </source>
</evidence>
<organism evidence="2 3">
    <name type="scientific">Methanolobus halotolerans</name>
    <dbReference type="NCBI Taxonomy" id="2052935"/>
    <lineage>
        <taxon>Archaea</taxon>
        <taxon>Methanobacteriati</taxon>
        <taxon>Methanobacteriota</taxon>
        <taxon>Stenosarchaea group</taxon>
        <taxon>Methanomicrobia</taxon>
        <taxon>Methanosarcinales</taxon>
        <taxon>Methanosarcinaceae</taxon>
        <taxon>Methanolobus</taxon>
    </lineage>
</organism>
<keyword evidence="1" id="KW-1133">Transmembrane helix</keyword>
<evidence type="ECO:0000313" key="2">
    <source>
        <dbReference type="EMBL" id="TGC11458.1"/>
    </source>
</evidence>
<proteinExistence type="predicted"/>
<dbReference type="AlphaFoldDB" id="A0A4E0PYT4"/>
<dbReference type="RefSeq" id="WP_135388031.1">
    <property type="nucleotide sequence ID" value="NZ_PGGK01000001.1"/>
</dbReference>
<name>A0A4E0PYT4_9EURY</name>
<gene>
    <name evidence="2" type="ORF">CUN85_00870</name>
</gene>
<comment type="caution">
    <text evidence="2">The sequence shown here is derived from an EMBL/GenBank/DDBJ whole genome shotgun (WGS) entry which is preliminary data.</text>
</comment>
<sequence length="68" mass="7860">MSETNDRNIPVYPILTVNFIGTPGLSPVLPFLIFLVVEYGEMRLSMVYSLLFMSFRLLFFEAVNRRAI</sequence>
<feature type="transmembrane region" description="Helical" evidence="1">
    <location>
        <begin position="43"/>
        <end position="63"/>
    </location>
</feature>
<accession>A0A4E0PYT4</accession>
<reference evidence="2 3" key="1">
    <citation type="submission" date="2017-11" db="EMBL/GenBank/DDBJ databases">
        <title>Isolation and Characterization of Methanogenic Archaea from Saline Meromictic Lake at Siberia.</title>
        <authorList>
            <person name="Shen Y."/>
            <person name="Huang H.-H."/>
            <person name="Lai M.-C."/>
            <person name="Chen S.-C."/>
        </authorList>
    </citation>
    <scope>NUCLEOTIDE SEQUENCE [LARGE SCALE GENOMIC DNA]</scope>
    <source>
        <strain evidence="2 3">SY-01</strain>
    </source>
</reference>
<dbReference type="EMBL" id="PGGK01000001">
    <property type="protein sequence ID" value="TGC11458.1"/>
    <property type="molecule type" value="Genomic_DNA"/>
</dbReference>
<feature type="transmembrane region" description="Helical" evidence="1">
    <location>
        <begin position="12"/>
        <end position="37"/>
    </location>
</feature>
<dbReference type="Proteomes" id="UP000297295">
    <property type="component" value="Unassembled WGS sequence"/>
</dbReference>
<keyword evidence="1" id="KW-0472">Membrane</keyword>
<evidence type="ECO:0000256" key="1">
    <source>
        <dbReference type="SAM" id="Phobius"/>
    </source>
</evidence>
<keyword evidence="1" id="KW-0812">Transmembrane</keyword>